<name>A0ABD3MN06_9STRA</name>
<dbReference type="InterPro" id="IPR002528">
    <property type="entry name" value="MATE_fam"/>
</dbReference>
<dbReference type="Pfam" id="PF01554">
    <property type="entry name" value="MatE"/>
    <property type="match status" value="2"/>
</dbReference>
<keyword evidence="3" id="KW-1133">Transmembrane helix</keyword>
<feature type="region of interest" description="Disordered" evidence="2">
    <location>
        <begin position="191"/>
        <end position="227"/>
    </location>
</feature>
<feature type="transmembrane region" description="Helical" evidence="3">
    <location>
        <begin position="32"/>
        <end position="52"/>
    </location>
</feature>
<reference evidence="4 5" key="1">
    <citation type="submission" date="2024-10" db="EMBL/GenBank/DDBJ databases">
        <title>Updated reference genomes for cyclostephanoid diatoms.</title>
        <authorList>
            <person name="Roberts W.R."/>
            <person name="Alverson A.J."/>
        </authorList>
    </citation>
    <scope>NUCLEOTIDE SEQUENCE [LARGE SCALE GENOMIC DNA]</scope>
    <source>
        <strain evidence="4 5">AJA232-27</strain>
    </source>
</reference>
<feature type="region of interest" description="Disordered" evidence="2">
    <location>
        <begin position="74"/>
        <end position="93"/>
    </location>
</feature>
<feature type="transmembrane region" description="Helical" evidence="3">
    <location>
        <begin position="672"/>
        <end position="694"/>
    </location>
</feature>
<keyword evidence="3" id="KW-0472">Membrane</keyword>
<evidence type="ECO:0000256" key="2">
    <source>
        <dbReference type="SAM" id="MobiDB-lite"/>
    </source>
</evidence>
<feature type="compositionally biased region" description="Acidic residues" evidence="2">
    <location>
        <begin position="215"/>
        <end position="226"/>
    </location>
</feature>
<feature type="transmembrane region" description="Helical" evidence="3">
    <location>
        <begin position="569"/>
        <end position="591"/>
    </location>
</feature>
<evidence type="ECO:0000256" key="3">
    <source>
        <dbReference type="SAM" id="Phobius"/>
    </source>
</evidence>
<accession>A0ABD3MN06</accession>
<feature type="transmembrane region" description="Helical" evidence="3">
    <location>
        <begin position="270"/>
        <end position="292"/>
    </location>
</feature>
<dbReference type="Proteomes" id="UP001530293">
    <property type="component" value="Unassembled WGS sequence"/>
</dbReference>
<sequence>MIDNTRFLSSVVDDDDASYDNYTETTIDPGNSLFIIAIFICALSFVALPLSVKIGKFITRWNLGWGNTFNNNNNNNNEIHDDENNDGQQHEEESALFPSFTGNHHHHHQPSSQSHDPGLSFTQQCQKSGNWALQFLPWRRHGLHTDHNTIETRRAMVKKGLTKEARISAIFHQPMDDEAVDQNHEGDVEFVQNHNGQTNGTKIKNEAQDPGLSIDSDDDDDDDESHELDMYSHDEHSITQIYHWSLLQESLLVMWSILKYDYETKRILRLTIPFTFSALADTGSDLIIVAIISQNLGTDDMVAYAMVDLIVGVSSSFMGGWIEAVASLGSMAYGAENYELAGQYVQSACICFTLCELPMALLWGSTIGKILLLMGFGESVADSASSFVWVCAAIRIMKGLNDCIVSFLGVIEREKYANIMFCISSFSRVGFVALFATKADASLVVLGLVILVDQSLLFFLNILIPTQMGWYELFEVGLLSRRFKKNWPVVKDLFRVAFPLAVGSLWAYAEWEILTIFAAFLGPAEAATWAVLGYVWGMFESTTEAVGDASEVRVAYQLGKGRPAQANLAAFKAMFIAFIMSVLMSIVFLSLQNILPQWLTDDTTLQSMLSELFPLVALGNVSMTTGMVGWAVVGAQGRYHLATSIATVCSLLITLPLSAVITIHMRIDLQGLTFAVVVGYTVTAMVMITCILISDWETLSLKIQDHMAADDDSDSDSDDDIEPQHDKANREKSTPTGGPKADFETPPSISGKAHSSHSTPLSGIDQKRKQTKSLVPHRSESLP</sequence>
<feature type="transmembrane region" description="Helical" evidence="3">
    <location>
        <begin position="639"/>
        <end position="660"/>
    </location>
</feature>
<feature type="compositionally biased region" description="Basic and acidic residues" evidence="2">
    <location>
        <begin position="722"/>
        <end position="733"/>
    </location>
</feature>
<feature type="transmembrane region" description="Helical" evidence="3">
    <location>
        <begin position="516"/>
        <end position="536"/>
    </location>
</feature>
<comment type="similarity">
    <text evidence="1">Belongs to the multi antimicrobial extrusion (MATE) (TC 2.A.66.1) family.</text>
</comment>
<evidence type="ECO:0000256" key="1">
    <source>
        <dbReference type="ARBA" id="ARBA00010199"/>
    </source>
</evidence>
<comment type="caution">
    <text evidence="4">The sequence shown here is derived from an EMBL/GenBank/DDBJ whole genome shotgun (WGS) entry which is preliminary data.</text>
</comment>
<organism evidence="4 5">
    <name type="scientific">Discostella pseudostelligera</name>
    <dbReference type="NCBI Taxonomy" id="259834"/>
    <lineage>
        <taxon>Eukaryota</taxon>
        <taxon>Sar</taxon>
        <taxon>Stramenopiles</taxon>
        <taxon>Ochrophyta</taxon>
        <taxon>Bacillariophyta</taxon>
        <taxon>Coscinodiscophyceae</taxon>
        <taxon>Thalassiosirophycidae</taxon>
        <taxon>Stephanodiscales</taxon>
        <taxon>Stephanodiscaceae</taxon>
        <taxon>Discostella</taxon>
    </lineage>
</organism>
<evidence type="ECO:0000313" key="5">
    <source>
        <dbReference type="Proteomes" id="UP001530293"/>
    </source>
</evidence>
<evidence type="ECO:0000313" key="4">
    <source>
        <dbReference type="EMBL" id="KAL3764228.1"/>
    </source>
</evidence>
<feature type="compositionally biased region" description="Polar residues" evidence="2">
    <location>
        <begin position="192"/>
        <end position="202"/>
    </location>
</feature>
<keyword evidence="5" id="KW-1185">Reference proteome</keyword>
<dbReference type="PANTHER" id="PTHR11206">
    <property type="entry name" value="MULTIDRUG RESISTANCE PROTEIN"/>
    <property type="match status" value="1"/>
</dbReference>
<feature type="transmembrane region" description="Helical" evidence="3">
    <location>
        <begin position="344"/>
        <end position="363"/>
    </location>
</feature>
<gene>
    <name evidence="4" type="ORF">ACHAWU_004040</name>
</gene>
<feature type="transmembrane region" description="Helical" evidence="3">
    <location>
        <begin position="612"/>
        <end position="633"/>
    </location>
</feature>
<keyword evidence="3" id="KW-0812">Transmembrane</keyword>
<feature type="compositionally biased region" description="Acidic residues" evidence="2">
    <location>
        <begin position="710"/>
        <end position="721"/>
    </location>
</feature>
<feature type="region of interest" description="Disordered" evidence="2">
    <location>
        <begin position="709"/>
        <end position="783"/>
    </location>
</feature>
<proteinExistence type="inferred from homology"/>
<feature type="transmembrane region" description="Helical" evidence="3">
    <location>
        <begin position="304"/>
        <end position="324"/>
    </location>
</feature>
<feature type="transmembrane region" description="Helical" evidence="3">
    <location>
        <begin position="443"/>
        <end position="464"/>
    </location>
</feature>
<dbReference type="EMBL" id="JALLBG020000108">
    <property type="protein sequence ID" value="KAL3764228.1"/>
    <property type="molecule type" value="Genomic_DNA"/>
</dbReference>
<feature type="region of interest" description="Disordered" evidence="2">
    <location>
        <begin position="99"/>
        <end position="123"/>
    </location>
</feature>
<dbReference type="AlphaFoldDB" id="A0ABD3MN06"/>
<feature type="transmembrane region" description="Helical" evidence="3">
    <location>
        <begin position="416"/>
        <end position="436"/>
    </location>
</feature>
<protein>
    <submittedName>
        <fullName evidence="4">Uncharacterized protein</fullName>
    </submittedName>
</protein>